<reference evidence="1 2" key="1">
    <citation type="submission" date="2014-04" db="EMBL/GenBank/DDBJ databases">
        <authorList>
            <consortium name="DOE Joint Genome Institute"/>
            <person name="Kuo A."/>
            <person name="Kohler A."/>
            <person name="Costa M.D."/>
            <person name="Nagy L.G."/>
            <person name="Floudas D."/>
            <person name="Copeland A."/>
            <person name="Barry K.W."/>
            <person name="Cichocki N."/>
            <person name="Veneault-Fourrey C."/>
            <person name="LaButti K."/>
            <person name="Lindquist E.A."/>
            <person name="Lipzen A."/>
            <person name="Lundell T."/>
            <person name="Morin E."/>
            <person name="Murat C."/>
            <person name="Sun H."/>
            <person name="Tunlid A."/>
            <person name="Henrissat B."/>
            <person name="Grigoriev I.V."/>
            <person name="Hibbett D.S."/>
            <person name="Martin F."/>
            <person name="Nordberg H.P."/>
            <person name="Cantor M.N."/>
            <person name="Hua S.X."/>
        </authorList>
    </citation>
    <scope>NUCLEOTIDE SEQUENCE [LARGE SCALE GENOMIC DNA]</scope>
    <source>
        <strain evidence="1 2">Marx 270</strain>
    </source>
</reference>
<evidence type="ECO:0000313" key="2">
    <source>
        <dbReference type="Proteomes" id="UP000054217"/>
    </source>
</evidence>
<dbReference type="HOGENOM" id="CLU_2484213_0_0_1"/>
<dbReference type="EMBL" id="KN832098">
    <property type="protein sequence ID" value="KIN94427.1"/>
    <property type="molecule type" value="Genomic_DNA"/>
</dbReference>
<dbReference type="InParanoid" id="A0A0C3IBJ4"/>
<reference evidence="2" key="2">
    <citation type="submission" date="2015-01" db="EMBL/GenBank/DDBJ databases">
        <title>Evolutionary Origins and Diversification of the Mycorrhizal Mutualists.</title>
        <authorList>
            <consortium name="DOE Joint Genome Institute"/>
            <consortium name="Mycorrhizal Genomics Consortium"/>
            <person name="Kohler A."/>
            <person name="Kuo A."/>
            <person name="Nagy L.G."/>
            <person name="Floudas D."/>
            <person name="Copeland A."/>
            <person name="Barry K.W."/>
            <person name="Cichocki N."/>
            <person name="Veneault-Fourrey C."/>
            <person name="LaButti K."/>
            <person name="Lindquist E.A."/>
            <person name="Lipzen A."/>
            <person name="Lundell T."/>
            <person name="Morin E."/>
            <person name="Murat C."/>
            <person name="Riley R."/>
            <person name="Ohm R."/>
            <person name="Sun H."/>
            <person name="Tunlid A."/>
            <person name="Henrissat B."/>
            <person name="Grigoriev I.V."/>
            <person name="Hibbett D.S."/>
            <person name="Martin F."/>
        </authorList>
    </citation>
    <scope>NUCLEOTIDE SEQUENCE [LARGE SCALE GENOMIC DNA]</scope>
    <source>
        <strain evidence="2">Marx 270</strain>
    </source>
</reference>
<accession>A0A0C3IBJ4</accession>
<dbReference type="Proteomes" id="UP000054217">
    <property type="component" value="Unassembled WGS sequence"/>
</dbReference>
<evidence type="ECO:0000313" key="1">
    <source>
        <dbReference type="EMBL" id="KIN94427.1"/>
    </source>
</evidence>
<organism evidence="1 2">
    <name type="scientific">Pisolithus tinctorius Marx 270</name>
    <dbReference type="NCBI Taxonomy" id="870435"/>
    <lineage>
        <taxon>Eukaryota</taxon>
        <taxon>Fungi</taxon>
        <taxon>Dikarya</taxon>
        <taxon>Basidiomycota</taxon>
        <taxon>Agaricomycotina</taxon>
        <taxon>Agaricomycetes</taxon>
        <taxon>Agaricomycetidae</taxon>
        <taxon>Boletales</taxon>
        <taxon>Sclerodermatineae</taxon>
        <taxon>Pisolithaceae</taxon>
        <taxon>Pisolithus</taxon>
    </lineage>
</organism>
<keyword evidence="2" id="KW-1185">Reference proteome</keyword>
<dbReference type="AlphaFoldDB" id="A0A0C3IBJ4"/>
<sequence>MSQKLRPDVRPTSLWFRAVCRAVRGDSLNGVTSPSVSATFSRPPPYRRRRHFLFPVSYHHTSTLVQSHRHRCMVFSGQENKPNYSVG</sequence>
<name>A0A0C3IBJ4_PISTI</name>
<gene>
    <name evidence="1" type="ORF">M404DRAFT_383983</name>
</gene>
<protein>
    <submittedName>
        <fullName evidence="1">Uncharacterized protein</fullName>
    </submittedName>
</protein>
<proteinExistence type="predicted"/>